<gene>
    <name evidence="3" type="ORF">NS506_03378</name>
</gene>
<evidence type="ECO:0000259" key="2">
    <source>
        <dbReference type="Pfam" id="PF25547"/>
    </source>
</evidence>
<evidence type="ECO:0000313" key="3">
    <source>
        <dbReference type="EMBL" id="APA97430.1"/>
    </source>
</evidence>
<evidence type="ECO:0000256" key="1">
    <source>
        <dbReference type="SAM" id="MobiDB-lite"/>
    </source>
</evidence>
<sequence>MSIDIPGELQWLGWVAGSAWPQGDEDAMWGIAADWGAAARQLRDLLPELEAAKKATVAAYPWGDGLDAMVAALDKLDSGPQSIEALADILDQVAEAADGLGTEIEYTKIMVLSALAMLAVEIALAWLFPPTAPAEEAAATVATRIAVRILGERAVSAIARYAGKLGIAALARFLAKHVAMSTVLGAGQDLAIQGLQIAEGHRKGMDWERVGMTALTAAAAGAVGGPTAELLGKAATHLPFAGNPFGNAVRGALVGTGSGIAGGLASWGAGGLPTLLTQGTTDGWTWDPRILTSSTAYGVLTGATKGFRLPTPGVLHPTSFEAPAGARIHAPAGGDGGAPAPHPDPATTSHPATVPDPAGTPRPQAASAPSGDPATQPHPTSSTFPTEPTRPLTNLSGDPGSRTASPPSPEPTSHGASSTTIEPNSRAAAPPAPETATRGGTTPTAESGPRASTSSTPESNSRGGAPAVSETNTRAGSPAAPERNSRAGNPAAAEPNSRAGNPAAESGARAAGPAAEPRVAASGGDGSAPVPAREPQHANPTEQSAQPVAVGRESGVEAALDSAREQVRSLGVDPDGMSPEQLRRAGLEAGLRRLSELDGEYGRLIDDFGQFTEKYAGESGPGPAHGEESAPTKQPTEAEGPKPTPQPAGAVDPRLAWRLPPHGEDDDVPDTSSVIPYTPRFFSIPPIPEYSAPAPPPDSVWEPEDPPRPHPPQPPGGGHGAGQGSGHHPGQGHRAGPVPGGHGRSPEGAD</sequence>
<feature type="region of interest" description="Disordered" evidence="1">
    <location>
        <begin position="612"/>
        <end position="750"/>
    </location>
</feature>
<dbReference type="EC" id="2.7.7.7" evidence="3"/>
<dbReference type="GO" id="GO:0003887">
    <property type="term" value="F:DNA-directed DNA polymerase activity"/>
    <property type="evidence" value="ECO:0007669"/>
    <property type="project" value="UniProtKB-KW"/>
</dbReference>
<protein>
    <submittedName>
        <fullName evidence="3">DNA-directed DNA polymerase</fullName>
        <ecNumber evidence="3">2.7.7.7</ecNumber>
    </submittedName>
</protein>
<proteinExistence type="predicted"/>
<dbReference type="Pfam" id="PF25547">
    <property type="entry name" value="WXG100_2"/>
    <property type="match status" value="1"/>
</dbReference>
<feature type="domain" description="Outer membrane channel protein CpnT-like N-terminal" evidence="2">
    <location>
        <begin position="11"/>
        <end position="145"/>
    </location>
</feature>
<keyword evidence="3" id="KW-0808">Transferase</keyword>
<feature type="compositionally biased region" description="Polar residues" evidence="1">
    <location>
        <begin position="414"/>
        <end position="423"/>
    </location>
</feature>
<dbReference type="InterPro" id="IPR057746">
    <property type="entry name" value="CpnT-like_N"/>
</dbReference>
<dbReference type="RefSeq" id="WP_071343947.1">
    <property type="nucleotide sequence ID" value="NZ_CP017839.1"/>
</dbReference>
<dbReference type="AlphaFoldDB" id="A0ABC8ATE5"/>
<feature type="compositionally biased region" description="Pro residues" evidence="1">
    <location>
        <begin position="685"/>
        <end position="698"/>
    </location>
</feature>
<dbReference type="Proteomes" id="UP000180166">
    <property type="component" value="Chromosome"/>
</dbReference>
<keyword evidence="3" id="KW-0548">Nucleotidyltransferase</keyword>
<feature type="compositionally biased region" description="Low complexity" evidence="1">
    <location>
        <begin position="426"/>
        <end position="446"/>
    </location>
</feature>
<accession>A0ABC8ATE5</accession>
<feature type="region of interest" description="Disordered" evidence="1">
    <location>
        <begin position="325"/>
        <end position="582"/>
    </location>
</feature>
<feature type="compositionally biased region" description="Polar residues" evidence="1">
    <location>
        <begin position="450"/>
        <end position="462"/>
    </location>
</feature>
<organism evidence="3 4">
    <name type="scientific">Nocardia seriolae</name>
    <dbReference type="NCBI Taxonomy" id="37332"/>
    <lineage>
        <taxon>Bacteria</taxon>
        <taxon>Bacillati</taxon>
        <taxon>Actinomycetota</taxon>
        <taxon>Actinomycetes</taxon>
        <taxon>Mycobacteriales</taxon>
        <taxon>Nocardiaceae</taxon>
        <taxon>Nocardia</taxon>
    </lineage>
</organism>
<dbReference type="KEGG" id="nsr:NS506_03378"/>
<evidence type="ECO:0000313" key="4">
    <source>
        <dbReference type="Proteomes" id="UP000180166"/>
    </source>
</evidence>
<dbReference type="EMBL" id="CP017839">
    <property type="protein sequence ID" value="APA97430.1"/>
    <property type="molecule type" value="Genomic_DNA"/>
</dbReference>
<name>A0ABC8ATE5_9NOCA</name>
<feature type="compositionally biased region" description="Polar residues" evidence="1">
    <location>
        <begin position="377"/>
        <end position="396"/>
    </location>
</feature>
<feature type="compositionally biased region" description="Low complexity" evidence="1">
    <location>
        <begin position="503"/>
        <end position="522"/>
    </location>
</feature>
<feature type="compositionally biased region" description="Gly residues" evidence="1">
    <location>
        <begin position="716"/>
        <end position="729"/>
    </location>
</feature>
<reference evidence="3 4" key="1">
    <citation type="submission" date="2016-10" db="EMBL/GenBank/DDBJ databases">
        <title>Genome sequence of Nocardia seriolae strain EM150506, isolated from Anguila japonica.</title>
        <authorList>
            <person name="Han H.-J."/>
        </authorList>
    </citation>
    <scope>NUCLEOTIDE SEQUENCE [LARGE SCALE GENOMIC DNA]</scope>
    <source>
        <strain evidence="3 4">EM150506</strain>
    </source>
</reference>
<keyword evidence="3" id="KW-0239">DNA-directed DNA polymerase</keyword>